<feature type="domain" description="CN hydrolase" evidence="2">
    <location>
        <begin position="22"/>
        <end position="253"/>
    </location>
</feature>
<dbReference type="EMBL" id="JBEXIP010000002">
    <property type="protein sequence ID" value="MET8432128.1"/>
    <property type="molecule type" value="Genomic_DNA"/>
</dbReference>
<protein>
    <submittedName>
        <fullName evidence="3">Carbon-nitrogen hydrolase family protein</fullName>
    </submittedName>
</protein>
<dbReference type="Gene3D" id="3.60.110.10">
    <property type="entry name" value="Carbon-nitrogen hydrolase"/>
    <property type="match status" value="1"/>
</dbReference>
<dbReference type="InterPro" id="IPR050345">
    <property type="entry name" value="Aliph_Amidase/BUP"/>
</dbReference>
<organism evidence="3 4">
    <name type="scientific">Streptomyces sp. 900116325</name>
    <dbReference type="NCBI Taxonomy" id="3154295"/>
    <lineage>
        <taxon>Bacteria</taxon>
        <taxon>Bacillati</taxon>
        <taxon>Actinomycetota</taxon>
        <taxon>Actinomycetes</taxon>
        <taxon>Kitasatosporales</taxon>
        <taxon>Streptomycetaceae</taxon>
        <taxon>Streptomyces</taxon>
    </lineage>
</organism>
<gene>
    <name evidence="3" type="ORF">ABZV61_04845</name>
</gene>
<evidence type="ECO:0000256" key="1">
    <source>
        <dbReference type="ARBA" id="ARBA00022801"/>
    </source>
</evidence>
<proteinExistence type="predicted"/>
<dbReference type="SUPFAM" id="SSF56317">
    <property type="entry name" value="Carbon-nitrogen hydrolase"/>
    <property type="match status" value="1"/>
</dbReference>
<sequence length="254" mass="25656">MTSDSSVDAPPTDPEQHVSAPLTVAVAQPACLHLDVAANATAHAAAVTEARARLVVFPELSLTGYDLTAPAISPDDARLGPIVSACRATGATALAGAPVRDADGREHIATLAVTGEGARVVYRKMWLHGEEFDRFSPGEKPEVLVVDGVRLGLAICYDAAVPDHAADTTALGIDAYVASTLYGAGPESAARRDGHMSERAAAHGVWVVLSTSAGACGTYPQTSGGSGIWAPDGAVVVQAGPEPGAIVSASLGGS</sequence>
<name>A0ABV2U2R0_9ACTN</name>
<evidence type="ECO:0000313" key="4">
    <source>
        <dbReference type="Proteomes" id="UP001550044"/>
    </source>
</evidence>
<dbReference type="PANTHER" id="PTHR43674:SF2">
    <property type="entry name" value="BETA-UREIDOPROPIONASE"/>
    <property type="match status" value="1"/>
</dbReference>
<dbReference type="InterPro" id="IPR036526">
    <property type="entry name" value="C-N_Hydrolase_sf"/>
</dbReference>
<comment type="caution">
    <text evidence="3">The sequence shown here is derived from an EMBL/GenBank/DDBJ whole genome shotgun (WGS) entry which is preliminary data.</text>
</comment>
<keyword evidence="1 3" id="KW-0378">Hydrolase</keyword>
<dbReference type="PANTHER" id="PTHR43674">
    <property type="entry name" value="NITRILASE C965.09-RELATED"/>
    <property type="match status" value="1"/>
</dbReference>
<keyword evidence="4" id="KW-1185">Reference proteome</keyword>
<accession>A0ABV2U2R0</accession>
<dbReference type="RefSeq" id="WP_356708627.1">
    <property type="nucleotide sequence ID" value="NZ_JBEXIP010000002.1"/>
</dbReference>
<evidence type="ECO:0000313" key="3">
    <source>
        <dbReference type="EMBL" id="MET8432128.1"/>
    </source>
</evidence>
<dbReference type="InterPro" id="IPR003010">
    <property type="entry name" value="C-N_Hydrolase"/>
</dbReference>
<dbReference type="Proteomes" id="UP001550044">
    <property type="component" value="Unassembled WGS sequence"/>
</dbReference>
<dbReference type="CDD" id="cd07197">
    <property type="entry name" value="nitrilase"/>
    <property type="match status" value="1"/>
</dbReference>
<dbReference type="PROSITE" id="PS50263">
    <property type="entry name" value="CN_HYDROLASE"/>
    <property type="match status" value="1"/>
</dbReference>
<dbReference type="GO" id="GO:0016787">
    <property type="term" value="F:hydrolase activity"/>
    <property type="evidence" value="ECO:0007669"/>
    <property type="project" value="UniProtKB-KW"/>
</dbReference>
<evidence type="ECO:0000259" key="2">
    <source>
        <dbReference type="PROSITE" id="PS50263"/>
    </source>
</evidence>
<dbReference type="Pfam" id="PF00795">
    <property type="entry name" value="CN_hydrolase"/>
    <property type="match status" value="1"/>
</dbReference>
<reference evidence="3 4" key="1">
    <citation type="submission" date="2024-06" db="EMBL/GenBank/DDBJ databases">
        <title>The Natural Products Discovery Center: Release of the First 8490 Sequenced Strains for Exploring Actinobacteria Biosynthetic Diversity.</title>
        <authorList>
            <person name="Kalkreuter E."/>
            <person name="Kautsar S.A."/>
            <person name="Yang D."/>
            <person name="Bader C.D."/>
            <person name="Teijaro C.N."/>
            <person name="Fluegel L."/>
            <person name="Davis C.M."/>
            <person name="Simpson J.R."/>
            <person name="Lauterbach L."/>
            <person name="Steele A.D."/>
            <person name="Gui C."/>
            <person name="Meng S."/>
            <person name="Li G."/>
            <person name="Viehrig K."/>
            <person name="Ye F."/>
            <person name="Su P."/>
            <person name="Kiefer A.F."/>
            <person name="Nichols A."/>
            <person name="Cepeda A.J."/>
            <person name="Yan W."/>
            <person name="Fan B."/>
            <person name="Jiang Y."/>
            <person name="Adhikari A."/>
            <person name="Zheng C.-J."/>
            <person name="Schuster L."/>
            <person name="Cowan T.M."/>
            <person name="Smanski M.J."/>
            <person name="Chevrette M.G."/>
            <person name="De Carvalho L.P.S."/>
            <person name="Shen B."/>
        </authorList>
    </citation>
    <scope>NUCLEOTIDE SEQUENCE [LARGE SCALE GENOMIC DNA]</scope>
    <source>
        <strain evidence="3 4">NPDC005137</strain>
    </source>
</reference>